<dbReference type="GO" id="GO:0015562">
    <property type="term" value="F:efflux transmembrane transporter activity"/>
    <property type="evidence" value="ECO:0007669"/>
    <property type="project" value="TreeGrafter"/>
</dbReference>
<dbReference type="HOGENOM" id="CLU_018816_1_2_12"/>
<dbReference type="OrthoDB" id="320389at2"/>
<gene>
    <name evidence="4" type="ORF">BCO_0101000</name>
</gene>
<evidence type="ECO:0000259" key="3">
    <source>
        <dbReference type="Pfam" id="PF25954"/>
    </source>
</evidence>
<reference evidence="4" key="1">
    <citation type="submission" date="2013-04" db="EMBL/GenBank/DDBJ databases">
        <title>Comparative Genomics of Relapsing Fever Spirochetes.</title>
        <authorList>
            <person name="Schwan T.G."/>
            <person name="Raffel S.J."/>
            <person name="Porcella S.F."/>
            <person name="Martens C.A."/>
            <person name="Bruno D.P."/>
            <person name="Ricklefs S.M."/>
            <person name="Barbian K.B."/>
        </authorList>
    </citation>
    <scope>NUCLEOTIDE SEQUENCE [LARGE SCALE GENOMIC DNA]</scope>
    <source>
        <strain evidence="4">Co53</strain>
    </source>
</reference>
<dbReference type="RefSeq" id="WP_025407823.1">
    <property type="nucleotide sequence ID" value="NZ_CP005745.1"/>
</dbReference>
<accession>W5STV3</accession>
<dbReference type="Proteomes" id="UP000019330">
    <property type="component" value="Chromosome"/>
</dbReference>
<feature type="domain" description="CusB-like beta-barrel" evidence="3">
    <location>
        <begin position="160"/>
        <end position="231"/>
    </location>
</feature>
<feature type="domain" description="Multidrug resistance protein MdtA-like barrel-sandwich hybrid" evidence="2">
    <location>
        <begin position="77"/>
        <end position="146"/>
    </location>
</feature>
<dbReference type="Pfam" id="PF25954">
    <property type="entry name" value="Beta-barrel_RND_2"/>
    <property type="match status" value="1"/>
</dbReference>
<dbReference type="SUPFAM" id="SSF111369">
    <property type="entry name" value="HlyD-like secretion proteins"/>
    <property type="match status" value="1"/>
</dbReference>
<dbReference type="NCBIfam" id="TIGR01730">
    <property type="entry name" value="RND_mfp"/>
    <property type="match status" value="1"/>
</dbReference>
<dbReference type="Pfam" id="PF25917">
    <property type="entry name" value="BSH_RND"/>
    <property type="match status" value="1"/>
</dbReference>
<dbReference type="EMBL" id="CP005745">
    <property type="protein sequence ID" value="AHH10297.1"/>
    <property type="molecule type" value="Genomic_DNA"/>
</dbReference>
<evidence type="ECO:0000313" key="4">
    <source>
        <dbReference type="EMBL" id="AHH10297.1"/>
    </source>
</evidence>
<dbReference type="Gene3D" id="2.40.30.170">
    <property type="match status" value="1"/>
</dbReference>
<name>W5STV3_9SPIR</name>
<dbReference type="PATRIC" id="fig|1313292.3.peg.140"/>
<comment type="similarity">
    <text evidence="1">Belongs to the membrane fusion protein (MFP) (TC 8.A.1) family.</text>
</comment>
<dbReference type="InterPro" id="IPR058625">
    <property type="entry name" value="MdtA-like_BSH"/>
</dbReference>
<protein>
    <submittedName>
        <fullName evidence="4">Acriflavin resistance periplasmic protein</fullName>
    </submittedName>
</protein>
<dbReference type="AlphaFoldDB" id="W5STV3"/>
<evidence type="ECO:0000256" key="1">
    <source>
        <dbReference type="ARBA" id="ARBA00009477"/>
    </source>
</evidence>
<dbReference type="Gene3D" id="2.40.50.100">
    <property type="match status" value="1"/>
</dbReference>
<proteinExistence type="inferred from homology"/>
<dbReference type="Gene3D" id="2.40.420.20">
    <property type="match status" value="1"/>
</dbReference>
<evidence type="ECO:0000259" key="2">
    <source>
        <dbReference type="Pfam" id="PF25917"/>
    </source>
</evidence>
<sequence length="320" mass="35527">MHVGFNVRGNFKYYLFVLVLLFGFSCSDEIESEIQGDIATNDTANEPYRFPVVAIKACKGALSNYIPLNGDIDTKVKAEVFPDIAGEVMSLNIRLGSYVKEGQIIATVDPSRPGFFYLKSPVRAPMSGYVLAINCRVGERVDPQKSIALIGRMDVMQIKTYVSEKYVLDIKVGNNAIIELESYPNEKFKAKISEVSPVLDFKSRTAVVYLEPIGNNTGMVIGMFAKIKLVTKHLDNVVKIPSRAFIEREGKLCVFRLNTDTKTVERVFPSIDFEVDNIMSIREGINEGDLIVIEGISSLSDGAYVDIVDIQDGLDIEDNV</sequence>
<dbReference type="STRING" id="1313292.BCO_0101000"/>
<dbReference type="PANTHER" id="PTHR30469">
    <property type="entry name" value="MULTIDRUG RESISTANCE PROTEIN MDTA"/>
    <property type="match status" value="1"/>
</dbReference>
<dbReference type="InterPro" id="IPR058792">
    <property type="entry name" value="Beta-barrel_RND_2"/>
</dbReference>
<evidence type="ECO:0000313" key="5">
    <source>
        <dbReference type="Proteomes" id="UP000019330"/>
    </source>
</evidence>
<organism evidence="4 5">
    <name type="scientific">Borrelia coriaceae ATCC 43381</name>
    <dbReference type="NCBI Taxonomy" id="1408429"/>
    <lineage>
        <taxon>Bacteria</taxon>
        <taxon>Pseudomonadati</taxon>
        <taxon>Spirochaetota</taxon>
        <taxon>Spirochaetia</taxon>
        <taxon>Spirochaetales</taxon>
        <taxon>Borreliaceae</taxon>
        <taxon>Borrelia</taxon>
    </lineage>
</organism>
<dbReference type="GO" id="GO:1990281">
    <property type="term" value="C:efflux pump complex"/>
    <property type="evidence" value="ECO:0007669"/>
    <property type="project" value="TreeGrafter"/>
</dbReference>
<dbReference type="InterPro" id="IPR006143">
    <property type="entry name" value="RND_pump_MFP"/>
</dbReference>
<dbReference type="eggNOG" id="COG0845">
    <property type="taxonomic scope" value="Bacteria"/>
</dbReference>
<keyword evidence="5" id="KW-1185">Reference proteome</keyword>